<sequence>MIDIVSTSTIIFENLFGSMRFHLEGWPFAPNYYAIATYFILKELLRRSHLQVSYQANSSASRDSNPIIDRLLGQLSIPTADLPGDSNSADISLRISPEADLTPTDSQKTGILTAPQWGTLLNISPENVSLAPNITLITPTMWCKDGLLRGGIPPHQVAVIPPGVDREIFHPLTSPDRQQLRKSLDWDYYFVFIHVSNLENTDGIRPLLKAFAAVVEVYPHARLILKGCTPNGEKLLLESSQAILTDAEARRVQPRLAYIGDNLPLESVAKLYQAADVYVSPDVAPGLNLPILEAIASGLPVIYTEGSPAQEWTHPDFGWAISSQFRTFVIDYKTRFLLHPNWEHLVTLMQQAIEQPQMGTMARELVPQFVAQRFTWKHTVDRILEVLNPSPKPAAARGSNIGGANITSHPHKLVVEGWRWLPHSYALINSHQLLELHQRSPLQLFHRDMPYVTEDWKPSRGLFTPDEEAILGSLPTPPEDLKADVTLRMYCPFNLASSDSKKTFVFGCTEWGILPQTIVRGMGVNSFREAHLNSDSIIVTASEWSRQGFLNSGAVPERLAIVPLGFDPKVHYPLNEEDRHSLRRELGWSDYFVILNIGIMWNERQGVARLLKAFAQIAESYPEARLVLKGRDAIFKSKESIKAASKQVLTDAQIDLVKPRISYLGDNLSATEIARLYKAADLYVSPYSAEGFNLPVLEAVACGTPVICTKGGPTDEFTREDFSFYINSQLKCFQDAEGDTKFYLEPDFNHLVELMENALKNPNLRTQNKSAGCEFVRARFTWSKVCDRLLEVLFSSSS</sequence>
<dbReference type="GO" id="GO:0016740">
    <property type="term" value="F:transferase activity"/>
    <property type="evidence" value="ECO:0007669"/>
    <property type="project" value="UniProtKB-KW"/>
</dbReference>
<protein>
    <submittedName>
        <fullName evidence="2">Glycosyl transferase</fullName>
    </submittedName>
</protein>
<name>A0A5M3TAU6_LIMPL</name>
<dbReference type="PANTHER" id="PTHR46656:SF3">
    <property type="entry name" value="PUTATIVE-RELATED"/>
    <property type="match status" value="1"/>
</dbReference>
<proteinExistence type="predicted"/>
<dbReference type="Proteomes" id="UP000326169">
    <property type="component" value="Unassembled WGS sequence"/>
</dbReference>
<keyword evidence="3" id="KW-1185">Reference proteome</keyword>
<reference evidence="2 3" key="1">
    <citation type="journal article" date="2019" name="J Genomics">
        <title>The Draft Genome of a Hydrogen-producing Cyanobacterium, Arthrospira platensis NIES-46.</title>
        <authorList>
            <person name="Suzuki S."/>
            <person name="Yamaguchi H."/>
            <person name="Kawachi M."/>
        </authorList>
    </citation>
    <scope>NUCLEOTIDE SEQUENCE [LARGE SCALE GENOMIC DNA]</scope>
    <source>
        <strain evidence="2 3">NIES-46</strain>
    </source>
</reference>
<keyword evidence="2" id="KW-0808">Transferase</keyword>
<comment type="caution">
    <text evidence="2">The sequence shown here is derived from an EMBL/GenBank/DDBJ whole genome shotgun (WGS) entry which is preliminary data.</text>
</comment>
<evidence type="ECO:0000259" key="1">
    <source>
        <dbReference type="Pfam" id="PF00534"/>
    </source>
</evidence>
<dbReference type="Gene3D" id="3.40.50.2000">
    <property type="entry name" value="Glycogen Phosphorylase B"/>
    <property type="match status" value="2"/>
</dbReference>
<dbReference type="Pfam" id="PF00534">
    <property type="entry name" value="Glycos_transf_1"/>
    <property type="match status" value="1"/>
</dbReference>
<feature type="domain" description="Glycosyl transferase family 1" evidence="1">
    <location>
        <begin position="582"/>
        <end position="722"/>
    </location>
</feature>
<gene>
    <name evidence="2" type="ORF">NIES46_31420</name>
</gene>
<dbReference type="EMBL" id="BIMW01000122">
    <property type="protein sequence ID" value="GCE95081.1"/>
    <property type="molecule type" value="Genomic_DNA"/>
</dbReference>
<accession>A0A5M3TAU6</accession>
<dbReference type="PANTHER" id="PTHR46656">
    <property type="entry name" value="PUTATIVE-RELATED"/>
    <property type="match status" value="1"/>
</dbReference>
<dbReference type="GeneID" id="301683947"/>
<dbReference type="SUPFAM" id="SSF53756">
    <property type="entry name" value="UDP-Glycosyltransferase/glycogen phosphorylase"/>
    <property type="match status" value="2"/>
</dbReference>
<organism evidence="2 3">
    <name type="scientific">Limnospira platensis NIES-46</name>
    <dbReference type="NCBI Taxonomy" id="1236695"/>
    <lineage>
        <taxon>Bacteria</taxon>
        <taxon>Bacillati</taxon>
        <taxon>Cyanobacteriota</taxon>
        <taxon>Cyanophyceae</taxon>
        <taxon>Oscillatoriophycideae</taxon>
        <taxon>Oscillatoriales</taxon>
        <taxon>Sirenicapillariaceae</taxon>
        <taxon>Limnospira</taxon>
    </lineage>
</organism>
<dbReference type="InterPro" id="IPR001296">
    <property type="entry name" value="Glyco_trans_1"/>
</dbReference>
<evidence type="ECO:0000313" key="3">
    <source>
        <dbReference type="Proteomes" id="UP000326169"/>
    </source>
</evidence>
<dbReference type="RefSeq" id="WP_043468778.1">
    <property type="nucleotide sequence ID" value="NZ_BIMW01000122.1"/>
</dbReference>
<dbReference type="Pfam" id="PF13692">
    <property type="entry name" value="Glyco_trans_1_4"/>
    <property type="match status" value="1"/>
</dbReference>
<evidence type="ECO:0000313" key="2">
    <source>
        <dbReference type="EMBL" id="GCE95081.1"/>
    </source>
</evidence>